<sequence length="144" mass="15845">MNSRSPLQIHIPVAHNQGNQMKPQIPNPNGRERRERMGEGARGGERGVVGERSLRRCRSGGSRGREAWRCDGARAEVVVMVGDKCRPSAHRSSKTMATATTTGRRILLPRNGRGLGSCDRGSAFRNHCVGFGDLSLRFWDNSCC</sequence>
<keyword evidence="3" id="KW-1185">Reference proteome</keyword>
<evidence type="ECO:0000256" key="1">
    <source>
        <dbReference type="SAM" id="MobiDB-lite"/>
    </source>
</evidence>
<reference evidence="2" key="1">
    <citation type="submission" date="2020-06" db="EMBL/GenBank/DDBJ databases">
        <title>WGS assembly of Ceratodon purpureus strain R40.</title>
        <authorList>
            <person name="Carey S.B."/>
            <person name="Jenkins J."/>
            <person name="Shu S."/>
            <person name="Lovell J.T."/>
            <person name="Sreedasyam A."/>
            <person name="Maumus F."/>
            <person name="Tiley G.P."/>
            <person name="Fernandez-Pozo N."/>
            <person name="Barry K."/>
            <person name="Chen C."/>
            <person name="Wang M."/>
            <person name="Lipzen A."/>
            <person name="Daum C."/>
            <person name="Saski C.A."/>
            <person name="Payton A.C."/>
            <person name="Mcbreen J.C."/>
            <person name="Conrad R.E."/>
            <person name="Kollar L.M."/>
            <person name="Olsson S."/>
            <person name="Huttunen S."/>
            <person name="Landis J.B."/>
            <person name="Wickett N.J."/>
            <person name="Johnson M.G."/>
            <person name="Rensing S.A."/>
            <person name="Grimwood J."/>
            <person name="Schmutz J."/>
            <person name="Mcdaniel S.F."/>
        </authorList>
    </citation>
    <scope>NUCLEOTIDE SEQUENCE</scope>
    <source>
        <strain evidence="2">R40</strain>
    </source>
</reference>
<proteinExistence type="predicted"/>
<dbReference type="Proteomes" id="UP000822688">
    <property type="component" value="Chromosome 3"/>
</dbReference>
<organism evidence="2 3">
    <name type="scientific">Ceratodon purpureus</name>
    <name type="common">Fire moss</name>
    <name type="synonym">Dicranum purpureum</name>
    <dbReference type="NCBI Taxonomy" id="3225"/>
    <lineage>
        <taxon>Eukaryota</taxon>
        <taxon>Viridiplantae</taxon>
        <taxon>Streptophyta</taxon>
        <taxon>Embryophyta</taxon>
        <taxon>Bryophyta</taxon>
        <taxon>Bryophytina</taxon>
        <taxon>Bryopsida</taxon>
        <taxon>Dicranidae</taxon>
        <taxon>Pseudoditrichales</taxon>
        <taxon>Ditrichaceae</taxon>
        <taxon>Ceratodon</taxon>
    </lineage>
</organism>
<accession>A0A8T0IKN4</accession>
<evidence type="ECO:0000313" key="2">
    <source>
        <dbReference type="EMBL" id="KAG0583003.1"/>
    </source>
</evidence>
<gene>
    <name evidence="2" type="ORF">KC19_3G101400</name>
</gene>
<feature type="region of interest" description="Disordered" evidence="1">
    <location>
        <begin position="15"/>
        <end position="47"/>
    </location>
</feature>
<feature type="compositionally biased region" description="Basic and acidic residues" evidence="1">
    <location>
        <begin position="30"/>
        <end position="47"/>
    </location>
</feature>
<dbReference type="AlphaFoldDB" id="A0A8T0IKN4"/>
<protein>
    <submittedName>
        <fullName evidence="2">Uncharacterized protein</fullName>
    </submittedName>
</protein>
<comment type="caution">
    <text evidence="2">The sequence shown here is derived from an EMBL/GenBank/DDBJ whole genome shotgun (WGS) entry which is preliminary data.</text>
</comment>
<dbReference type="EMBL" id="CM026423">
    <property type="protein sequence ID" value="KAG0583003.1"/>
    <property type="molecule type" value="Genomic_DNA"/>
</dbReference>
<evidence type="ECO:0000313" key="3">
    <source>
        <dbReference type="Proteomes" id="UP000822688"/>
    </source>
</evidence>
<name>A0A8T0IKN4_CERPU</name>